<comment type="subcellular location">
    <subcellularLocation>
        <location evidence="2">Cell membrane</location>
        <topology evidence="2">Multi-pass membrane protein</topology>
    </subcellularLocation>
</comment>
<organism evidence="4 5">
    <name type="scientific">Thermotoga petrophila</name>
    <dbReference type="NCBI Taxonomy" id="93929"/>
    <lineage>
        <taxon>Bacteria</taxon>
        <taxon>Thermotogati</taxon>
        <taxon>Thermotogota</taxon>
        <taxon>Thermotogae</taxon>
        <taxon>Thermotogales</taxon>
        <taxon>Thermotogaceae</taxon>
        <taxon>Thermotoga</taxon>
    </lineage>
</organism>
<accession>A0A101ERQ2</accession>
<keyword evidence="3" id="KW-0812">Transmembrane</keyword>
<dbReference type="PATRIC" id="fig|93930.3.peg.959"/>
<feature type="transmembrane region" description="Helical" evidence="3">
    <location>
        <begin position="136"/>
        <end position="160"/>
    </location>
</feature>
<keyword evidence="3" id="KW-1133">Transmembrane helix</keyword>
<evidence type="ECO:0000256" key="3">
    <source>
        <dbReference type="SAM" id="Phobius"/>
    </source>
</evidence>
<feature type="transmembrane region" description="Helical" evidence="3">
    <location>
        <begin position="12"/>
        <end position="38"/>
    </location>
</feature>
<reference evidence="4 5" key="1">
    <citation type="journal article" date="2015" name="MBio">
        <title>Genome-Resolved Metagenomic Analysis Reveals Roles for Candidate Phyla and Other Microbial Community Members in Biogeochemical Transformations in Oil Reservoirs.</title>
        <authorList>
            <person name="Hu P."/>
            <person name="Tom L."/>
            <person name="Singh A."/>
            <person name="Thomas B.C."/>
            <person name="Baker B.J."/>
            <person name="Piceno Y.M."/>
            <person name="Andersen G.L."/>
            <person name="Banfield J.F."/>
        </authorList>
    </citation>
    <scope>NUCLEOTIDE SEQUENCE [LARGE SCALE GENOMIC DNA]</scope>
    <source>
        <strain evidence="4">46_26</strain>
    </source>
</reference>
<dbReference type="Proteomes" id="UP000058636">
    <property type="component" value="Unassembled WGS sequence"/>
</dbReference>
<feature type="transmembrane region" description="Helical" evidence="3">
    <location>
        <begin position="105"/>
        <end position="130"/>
    </location>
</feature>
<dbReference type="PIRSF" id="PIRSF016661">
    <property type="entry name" value="BioY"/>
    <property type="match status" value="1"/>
</dbReference>
<dbReference type="RefSeq" id="WP_011942828.1">
    <property type="nucleotide sequence ID" value="NZ_DAITJQ010000001.1"/>
</dbReference>
<comment type="similarity">
    <text evidence="1 2">Belongs to the BioY family.</text>
</comment>
<dbReference type="AlphaFoldDB" id="A0A101ERQ2"/>
<gene>
    <name evidence="4" type="ORF">XD57_0251</name>
</gene>
<feature type="transmembrane region" description="Helical" evidence="3">
    <location>
        <begin position="50"/>
        <end position="69"/>
    </location>
</feature>
<comment type="caution">
    <text evidence="4">The sequence shown here is derived from an EMBL/GenBank/DDBJ whole genome shotgun (WGS) entry which is preliminary data.</text>
</comment>
<feature type="transmembrane region" description="Helical" evidence="3">
    <location>
        <begin position="81"/>
        <end position="98"/>
    </location>
</feature>
<dbReference type="EMBL" id="LGFG01000010">
    <property type="protein sequence ID" value="KUK23671.1"/>
    <property type="molecule type" value="Genomic_DNA"/>
</dbReference>
<name>A0A101ERQ2_9THEM</name>
<dbReference type="OMA" id="AGYLWSY"/>
<sequence>MKQLVKAGIFTALIVVGAWISIPLGPVPFTLQVFFVFLSAYVLGKKYGTLAVATYVLLGAMGLPVFANFKGGAQVLVGPTGGYLFGFILGAFVIGLLAEKKESFAWYLASGVAGLCIIYALGVFVLNFYVHDIRKAISVGFVPFVWFDLIKLVVAALIALRLKKLEVER</sequence>
<evidence type="ECO:0000313" key="5">
    <source>
        <dbReference type="Proteomes" id="UP000058636"/>
    </source>
</evidence>
<keyword evidence="2 3" id="KW-0472">Membrane</keyword>
<dbReference type="PANTHER" id="PTHR34295:SF1">
    <property type="entry name" value="BIOTIN TRANSPORTER BIOY"/>
    <property type="match status" value="1"/>
</dbReference>
<dbReference type="Pfam" id="PF02632">
    <property type="entry name" value="BioY"/>
    <property type="match status" value="1"/>
</dbReference>
<dbReference type="GO" id="GO:0015225">
    <property type="term" value="F:biotin transmembrane transporter activity"/>
    <property type="evidence" value="ECO:0007669"/>
    <property type="project" value="UniProtKB-UniRule"/>
</dbReference>
<dbReference type="GO" id="GO:0005886">
    <property type="term" value="C:plasma membrane"/>
    <property type="evidence" value="ECO:0007669"/>
    <property type="project" value="UniProtKB-SubCell"/>
</dbReference>
<dbReference type="Gene3D" id="1.10.1760.20">
    <property type="match status" value="1"/>
</dbReference>
<keyword evidence="2" id="KW-0813">Transport</keyword>
<dbReference type="PANTHER" id="PTHR34295">
    <property type="entry name" value="BIOTIN TRANSPORTER BIOY"/>
    <property type="match status" value="1"/>
</dbReference>
<dbReference type="InterPro" id="IPR003784">
    <property type="entry name" value="BioY"/>
</dbReference>
<proteinExistence type="inferred from homology"/>
<protein>
    <recommendedName>
        <fullName evidence="2">Biotin transporter</fullName>
    </recommendedName>
</protein>
<evidence type="ECO:0000256" key="2">
    <source>
        <dbReference type="PIRNR" id="PIRNR016661"/>
    </source>
</evidence>
<evidence type="ECO:0000256" key="1">
    <source>
        <dbReference type="ARBA" id="ARBA00010692"/>
    </source>
</evidence>
<evidence type="ECO:0000313" key="4">
    <source>
        <dbReference type="EMBL" id="KUK23671.1"/>
    </source>
</evidence>
<keyword evidence="2" id="KW-1003">Cell membrane</keyword>